<evidence type="ECO:0000256" key="3">
    <source>
        <dbReference type="ARBA" id="ARBA00048132"/>
    </source>
</evidence>
<dbReference type="KEGG" id="euz:DVS28_a2675"/>
<sequence length="329" mass="34034">MNTHIDTDPHPSTSSVLDVLVIGGGAAGLAGATTLARARQAVLVVDAGQPRNAPAAGVHSFLGHEGRPPTELLALGRRELEGYGGQVVVGVATTARRQPDNLFEVVLEDGRRLRARRLLVTTGLRDELPVVPGIEARFGRDVLHCPFCHGWEVQDRRIVVLGTSPAGVHGGLLWRQWSDDVAVVDHGGLGASADDLQRLAARGVPVWDGPAVGLVVEDDVLTGVRLADGRVVPCDALVAHGRMVARSPVLDALGVSPQDVEAFGVVIGKAYPSDPVGAASVPGVWLAGNVTDLKAQVISAAAAGVQAAAAIVADVMAEETQRAVTAMAS</sequence>
<dbReference type="PRINTS" id="PR00368">
    <property type="entry name" value="FADPNR"/>
</dbReference>
<dbReference type="OrthoDB" id="9786503at2"/>
<evidence type="ECO:0000313" key="6">
    <source>
        <dbReference type="Proteomes" id="UP000264006"/>
    </source>
</evidence>
<reference evidence="5 6" key="1">
    <citation type="submission" date="2018-09" db="EMBL/GenBank/DDBJ databases">
        <title>Complete genome sequence of Euzebya sp. DY32-46 isolated from seawater of Pacific Ocean.</title>
        <authorList>
            <person name="Xu L."/>
            <person name="Wu Y.-H."/>
            <person name="Xu X.-W."/>
        </authorList>
    </citation>
    <scope>NUCLEOTIDE SEQUENCE [LARGE SCALE GENOMIC DNA]</scope>
    <source>
        <strain evidence="5 6">DY32-46</strain>
    </source>
</reference>
<dbReference type="SUPFAM" id="SSF51905">
    <property type="entry name" value="FAD/NAD(P)-binding domain"/>
    <property type="match status" value="1"/>
</dbReference>
<dbReference type="EMBL" id="CP031165">
    <property type="protein sequence ID" value="AXV07354.1"/>
    <property type="molecule type" value="Genomic_DNA"/>
</dbReference>
<feature type="domain" description="FAD/NAD(P)-binding" evidence="4">
    <location>
        <begin position="18"/>
        <end position="301"/>
    </location>
</feature>
<dbReference type="RefSeq" id="WP_114591857.1">
    <property type="nucleotide sequence ID" value="NZ_CP031165.1"/>
</dbReference>
<evidence type="ECO:0000313" key="5">
    <source>
        <dbReference type="EMBL" id="AXV07354.1"/>
    </source>
</evidence>
<protein>
    <submittedName>
        <fullName evidence="5">Thioredoxin reductase</fullName>
    </submittedName>
</protein>
<dbReference type="Gene3D" id="3.50.50.60">
    <property type="entry name" value="FAD/NAD(P)-binding domain"/>
    <property type="match status" value="2"/>
</dbReference>
<dbReference type="InterPro" id="IPR050097">
    <property type="entry name" value="Ferredoxin-NADP_redctase_2"/>
</dbReference>
<evidence type="ECO:0000256" key="1">
    <source>
        <dbReference type="ARBA" id="ARBA00022630"/>
    </source>
</evidence>
<dbReference type="Pfam" id="PF07992">
    <property type="entry name" value="Pyr_redox_2"/>
    <property type="match status" value="1"/>
</dbReference>
<dbReference type="GO" id="GO:0004791">
    <property type="term" value="F:thioredoxin-disulfide reductase (NADPH) activity"/>
    <property type="evidence" value="ECO:0007669"/>
    <property type="project" value="UniProtKB-EC"/>
</dbReference>
<evidence type="ECO:0000259" key="4">
    <source>
        <dbReference type="Pfam" id="PF07992"/>
    </source>
</evidence>
<comment type="catalytic activity">
    <reaction evidence="3">
        <text>[thioredoxin]-dithiol + NADP(+) = [thioredoxin]-disulfide + NADPH + H(+)</text>
        <dbReference type="Rhea" id="RHEA:20345"/>
        <dbReference type="Rhea" id="RHEA-COMP:10698"/>
        <dbReference type="Rhea" id="RHEA-COMP:10700"/>
        <dbReference type="ChEBI" id="CHEBI:15378"/>
        <dbReference type="ChEBI" id="CHEBI:29950"/>
        <dbReference type="ChEBI" id="CHEBI:50058"/>
        <dbReference type="ChEBI" id="CHEBI:57783"/>
        <dbReference type="ChEBI" id="CHEBI:58349"/>
        <dbReference type="EC" id="1.8.1.9"/>
    </reaction>
</comment>
<dbReference type="Proteomes" id="UP000264006">
    <property type="component" value="Chromosome"/>
</dbReference>
<evidence type="ECO:0000256" key="2">
    <source>
        <dbReference type="ARBA" id="ARBA00023002"/>
    </source>
</evidence>
<keyword evidence="2" id="KW-0560">Oxidoreductase</keyword>
<gene>
    <name evidence="5" type="ORF">DVS28_a2675</name>
</gene>
<dbReference type="AlphaFoldDB" id="A0A346XYQ7"/>
<accession>A0A346XYQ7</accession>
<keyword evidence="6" id="KW-1185">Reference proteome</keyword>
<name>A0A346XYQ7_9ACTN</name>
<proteinExistence type="predicted"/>
<keyword evidence="1" id="KW-0285">Flavoprotein</keyword>
<organism evidence="5 6">
    <name type="scientific">Euzebya pacifica</name>
    <dbReference type="NCBI Taxonomy" id="1608957"/>
    <lineage>
        <taxon>Bacteria</taxon>
        <taxon>Bacillati</taxon>
        <taxon>Actinomycetota</taxon>
        <taxon>Nitriliruptoria</taxon>
        <taxon>Euzebyales</taxon>
    </lineage>
</organism>
<dbReference type="PANTHER" id="PTHR48105">
    <property type="entry name" value="THIOREDOXIN REDUCTASE 1-RELATED-RELATED"/>
    <property type="match status" value="1"/>
</dbReference>
<dbReference type="InterPro" id="IPR023753">
    <property type="entry name" value="FAD/NAD-binding_dom"/>
</dbReference>
<dbReference type="InterPro" id="IPR036188">
    <property type="entry name" value="FAD/NAD-bd_sf"/>
</dbReference>
<dbReference type="PRINTS" id="PR00469">
    <property type="entry name" value="PNDRDTASEII"/>
</dbReference>